<protein>
    <submittedName>
        <fullName evidence="2">Uncharacterized protein</fullName>
    </submittedName>
</protein>
<evidence type="ECO:0000256" key="1">
    <source>
        <dbReference type="SAM" id="Phobius"/>
    </source>
</evidence>
<comment type="caution">
    <text evidence="2">The sequence shown here is derived from an EMBL/GenBank/DDBJ whole genome shotgun (WGS) entry which is preliminary data.</text>
</comment>
<reference evidence="2 3" key="1">
    <citation type="submission" date="2019-02" db="EMBL/GenBank/DDBJ databases">
        <title>Pedobacter sp. RP-1-13 sp. nov., isolated from Arctic soil.</title>
        <authorList>
            <person name="Dahal R.H."/>
        </authorList>
    </citation>
    <scope>NUCLEOTIDE SEQUENCE [LARGE SCALE GENOMIC DNA]</scope>
    <source>
        <strain evidence="2 3">RP-1-13</strain>
    </source>
</reference>
<proteinExistence type="predicted"/>
<keyword evidence="1" id="KW-1133">Transmembrane helix</keyword>
<feature type="transmembrane region" description="Helical" evidence="1">
    <location>
        <begin position="7"/>
        <end position="28"/>
    </location>
</feature>
<dbReference type="RefSeq" id="WP_131555465.1">
    <property type="nucleotide sequence ID" value="NZ_SJSK01000007.1"/>
</dbReference>
<dbReference type="OrthoDB" id="795346at2"/>
<evidence type="ECO:0000313" key="3">
    <source>
        <dbReference type="Proteomes" id="UP000292884"/>
    </source>
</evidence>
<keyword evidence="1" id="KW-0812">Transmembrane</keyword>
<accession>A0A4R0ML26</accession>
<keyword evidence="3" id="KW-1185">Reference proteome</keyword>
<dbReference type="Proteomes" id="UP000292884">
    <property type="component" value="Unassembled WGS sequence"/>
</dbReference>
<gene>
    <name evidence="2" type="ORF">EZ428_21880</name>
</gene>
<sequence length="169" mass="19300">MNFIKKNISLIATVAVILIAGVGGYYLINLKRGPYAASTFISVSYKWGVGDTLANSYHSATGDYQYLDNRDQLVKKVVKLRSNNIIFIHSKANELDIWSLPDVIANKNEDLNSKKVLRYEMVFNYEKKTKKIVLMTDYDEDIAVADRADQLQKIIKQTIDEVEDRYAKP</sequence>
<dbReference type="EMBL" id="SJSK01000007">
    <property type="protein sequence ID" value="TCC87349.1"/>
    <property type="molecule type" value="Genomic_DNA"/>
</dbReference>
<organism evidence="2 3">
    <name type="scientific">Pedobacter frigiditerrae</name>
    <dbReference type="NCBI Taxonomy" id="2530452"/>
    <lineage>
        <taxon>Bacteria</taxon>
        <taxon>Pseudomonadati</taxon>
        <taxon>Bacteroidota</taxon>
        <taxon>Sphingobacteriia</taxon>
        <taxon>Sphingobacteriales</taxon>
        <taxon>Sphingobacteriaceae</taxon>
        <taxon>Pedobacter</taxon>
    </lineage>
</organism>
<name>A0A4R0ML26_9SPHI</name>
<dbReference type="AlphaFoldDB" id="A0A4R0ML26"/>
<keyword evidence="1" id="KW-0472">Membrane</keyword>
<evidence type="ECO:0000313" key="2">
    <source>
        <dbReference type="EMBL" id="TCC87349.1"/>
    </source>
</evidence>